<name>A0ACB5REQ5_9CLOT</name>
<sequence length="574" mass="63093">MDNRYTIQDNIFNDINYFSYIVQYQGDIQAELSKYPDYFVTIINDRYAIVSVNKNKNIEINVTPPFFSTIVYVKPAEMYTLQAISPLEASQATSLQLNLPLNLTGRGVDVAIIDTGIDYLSEEFMTEQGDTRIDYIWDQTVVTPKETHTTSLPFGTVYTKAQINEAINASKQGKSAYDIVPSRDEIGHGTNMAGLIGATGKNPNLRGVVPDCNFVIVKLLVDRSYQDRFDTKVPVYNITLVMAAFEFLYRYSLSSPKPMVIYFPLGSTFGNHKGIGLLEQFIEFICLNSGITVVSGTGNQRSVGGHTSGNITAVGNVSSIDLNISPEQHFLWLEVWVDTPNIMSLDVISPSGESSGIISALINTLEVYTFIFEKTQLKVNFYVPDGITGDELIRLRFYDLQPGVWKIRLTGDLILDGRYNAWLPPEGLIVGGTSFSPSDPFGTITNPSTSNYVVSVAAYNQNNNNIANYSGMGFADDSVSKIDVAAGGVNALTVAPNNTTAVVNGTSVAAAIVAGACAMLFQWGIVDNNDPFMYSVTLKAYLERGTEKRSGDIYPNPQWGYGTLNILLMFQNMT</sequence>
<organism evidence="1 2">
    <name type="scientific">Inconstantimicrobium mannanitabidum</name>
    <dbReference type="NCBI Taxonomy" id="1604901"/>
    <lineage>
        <taxon>Bacteria</taxon>
        <taxon>Bacillati</taxon>
        <taxon>Bacillota</taxon>
        <taxon>Clostridia</taxon>
        <taxon>Eubacteriales</taxon>
        <taxon>Clostridiaceae</taxon>
        <taxon>Inconstantimicrobium</taxon>
    </lineage>
</organism>
<protein>
    <submittedName>
        <fullName evidence="1">Uncharacterized protein</fullName>
    </submittedName>
</protein>
<reference evidence="1" key="1">
    <citation type="journal article" date="2025" name="Int. J. Syst. Evol. Microbiol.">
        <title>Inconstantimicrobium mannanitabidum sp. nov., a novel member of the family Clostridiaceae isolated from anoxic soil under the treatment of reductive soil disinfestation.</title>
        <authorList>
            <person name="Ueki A."/>
            <person name="Tonouchi A."/>
            <person name="Honma S."/>
            <person name="Kaku N."/>
            <person name="Ueki K."/>
        </authorList>
    </citation>
    <scope>NUCLEOTIDE SEQUENCE</scope>
    <source>
        <strain evidence="1">TW13</strain>
    </source>
</reference>
<dbReference type="EMBL" id="BROD01000001">
    <property type="protein sequence ID" value="GKX67763.1"/>
    <property type="molecule type" value="Genomic_DNA"/>
</dbReference>
<proteinExistence type="predicted"/>
<evidence type="ECO:0000313" key="1">
    <source>
        <dbReference type="EMBL" id="GKX67763.1"/>
    </source>
</evidence>
<keyword evidence="2" id="KW-1185">Reference proteome</keyword>
<dbReference type="Proteomes" id="UP001058074">
    <property type="component" value="Unassembled WGS sequence"/>
</dbReference>
<gene>
    <name evidence="1" type="ORF">rsdtw13_30210</name>
</gene>
<accession>A0ACB5REQ5</accession>
<comment type="caution">
    <text evidence="1">The sequence shown here is derived from an EMBL/GenBank/DDBJ whole genome shotgun (WGS) entry which is preliminary data.</text>
</comment>
<evidence type="ECO:0000313" key="2">
    <source>
        <dbReference type="Proteomes" id="UP001058074"/>
    </source>
</evidence>